<comment type="caution">
    <text evidence="2">The sequence shown here is derived from an EMBL/GenBank/DDBJ whole genome shotgun (WGS) entry which is preliminary data.</text>
</comment>
<sequence>MTSPGTSRGGRRGRGRAVATRQSKCLQGLPPEQQPDLDAVKKTARQAKKAAREKETVESVSVAESAAEEQPAAEPEYQGTPVVSETQGSREGSSDVGASGVADTATP</sequence>
<evidence type="ECO:0000313" key="3">
    <source>
        <dbReference type="Proteomes" id="UP001259832"/>
    </source>
</evidence>
<accession>A0AAD9LCF4</accession>
<evidence type="ECO:0000313" key="2">
    <source>
        <dbReference type="EMBL" id="KAK1930427.1"/>
    </source>
</evidence>
<reference evidence="2" key="1">
    <citation type="submission" date="2023-08" db="EMBL/GenBank/DDBJ databases">
        <title>Reference Genome Resource for the Citrus Pathogen Phytophthora citrophthora.</title>
        <authorList>
            <person name="Moller H."/>
            <person name="Coetzee B."/>
            <person name="Rose L.J."/>
            <person name="Van Niekerk J.M."/>
        </authorList>
    </citation>
    <scope>NUCLEOTIDE SEQUENCE</scope>
    <source>
        <strain evidence="2">STE-U-9442</strain>
    </source>
</reference>
<feature type="compositionally biased region" description="Polar residues" evidence="1">
    <location>
        <begin position="81"/>
        <end position="91"/>
    </location>
</feature>
<feature type="region of interest" description="Disordered" evidence="1">
    <location>
        <begin position="1"/>
        <end position="107"/>
    </location>
</feature>
<evidence type="ECO:0000256" key="1">
    <source>
        <dbReference type="SAM" id="MobiDB-lite"/>
    </source>
</evidence>
<proteinExistence type="predicted"/>
<protein>
    <submittedName>
        <fullName evidence="2">Uncharacterized protein</fullName>
    </submittedName>
</protein>
<dbReference type="EMBL" id="JASMQC010000039">
    <property type="protein sequence ID" value="KAK1930427.1"/>
    <property type="molecule type" value="Genomic_DNA"/>
</dbReference>
<dbReference type="AlphaFoldDB" id="A0AAD9LCF4"/>
<gene>
    <name evidence="2" type="ORF">P3T76_014098</name>
</gene>
<name>A0AAD9LCF4_9STRA</name>
<organism evidence="2 3">
    <name type="scientific">Phytophthora citrophthora</name>
    <dbReference type="NCBI Taxonomy" id="4793"/>
    <lineage>
        <taxon>Eukaryota</taxon>
        <taxon>Sar</taxon>
        <taxon>Stramenopiles</taxon>
        <taxon>Oomycota</taxon>
        <taxon>Peronosporomycetes</taxon>
        <taxon>Peronosporales</taxon>
        <taxon>Peronosporaceae</taxon>
        <taxon>Phytophthora</taxon>
    </lineage>
</organism>
<dbReference type="Proteomes" id="UP001259832">
    <property type="component" value="Unassembled WGS sequence"/>
</dbReference>
<keyword evidence="3" id="KW-1185">Reference proteome</keyword>
<feature type="compositionally biased region" description="Low complexity" evidence="1">
    <location>
        <begin position="58"/>
        <end position="76"/>
    </location>
</feature>